<reference evidence="2" key="1">
    <citation type="journal article" date="2019" name="bioRxiv">
        <title>The Genome of the Zebra Mussel, Dreissena polymorpha: A Resource for Invasive Species Research.</title>
        <authorList>
            <person name="McCartney M.A."/>
            <person name="Auch B."/>
            <person name="Kono T."/>
            <person name="Mallez S."/>
            <person name="Zhang Y."/>
            <person name="Obille A."/>
            <person name="Becker A."/>
            <person name="Abrahante J.E."/>
            <person name="Garbe J."/>
            <person name="Badalamenti J.P."/>
            <person name="Herman A."/>
            <person name="Mangelson H."/>
            <person name="Liachko I."/>
            <person name="Sullivan S."/>
            <person name="Sone E.D."/>
            <person name="Koren S."/>
            <person name="Silverstein K.A.T."/>
            <person name="Beckman K.B."/>
            <person name="Gohl D.M."/>
        </authorList>
    </citation>
    <scope>NUCLEOTIDE SEQUENCE</scope>
    <source>
        <strain evidence="2">Duluth1</strain>
        <tissue evidence="2">Whole animal</tissue>
    </source>
</reference>
<evidence type="ECO:0000256" key="1">
    <source>
        <dbReference type="SAM" id="MobiDB-lite"/>
    </source>
</evidence>
<proteinExistence type="predicted"/>
<comment type="caution">
    <text evidence="2">The sequence shown here is derived from an EMBL/GenBank/DDBJ whole genome shotgun (WGS) entry which is preliminary data.</text>
</comment>
<name>A0A9D4F4P8_DREPO</name>
<accession>A0A9D4F4P8</accession>
<feature type="region of interest" description="Disordered" evidence="1">
    <location>
        <begin position="52"/>
        <end position="75"/>
    </location>
</feature>
<reference evidence="2" key="2">
    <citation type="submission" date="2020-11" db="EMBL/GenBank/DDBJ databases">
        <authorList>
            <person name="McCartney M.A."/>
            <person name="Auch B."/>
            <person name="Kono T."/>
            <person name="Mallez S."/>
            <person name="Becker A."/>
            <person name="Gohl D.M."/>
            <person name="Silverstein K.A.T."/>
            <person name="Koren S."/>
            <person name="Bechman K.B."/>
            <person name="Herman A."/>
            <person name="Abrahante J.E."/>
            <person name="Garbe J."/>
        </authorList>
    </citation>
    <scope>NUCLEOTIDE SEQUENCE</scope>
    <source>
        <strain evidence="2">Duluth1</strain>
        <tissue evidence="2">Whole animal</tissue>
    </source>
</reference>
<sequence>MQNVKVGANRQTDQQTNRQGKNNMSPTTIGPRWKLLDSTHLKDVYKLFTDRRTDGRRTLSDHNSSPRAIAQENKKRWKAYEEEKRDERGFQEVWKKDRPWLQFNDVF</sequence>
<gene>
    <name evidence="2" type="ORF">DPMN_169141</name>
</gene>
<feature type="compositionally biased region" description="Polar residues" evidence="1">
    <location>
        <begin position="1"/>
        <end position="28"/>
    </location>
</feature>
<organism evidence="2 3">
    <name type="scientific">Dreissena polymorpha</name>
    <name type="common">Zebra mussel</name>
    <name type="synonym">Mytilus polymorpha</name>
    <dbReference type="NCBI Taxonomy" id="45954"/>
    <lineage>
        <taxon>Eukaryota</taxon>
        <taxon>Metazoa</taxon>
        <taxon>Spiralia</taxon>
        <taxon>Lophotrochozoa</taxon>
        <taxon>Mollusca</taxon>
        <taxon>Bivalvia</taxon>
        <taxon>Autobranchia</taxon>
        <taxon>Heteroconchia</taxon>
        <taxon>Euheterodonta</taxon>
        <taxon>Imparidentia</taxon>
        <taxon>Neoheterodontei</taxon>
        <taxon>Myida</taxon>
        <taxon>Dreissenoidea</taxon>
        <taxon>Dreissenidae</taxon>
        <taxon>Dreissena</taxon>
    </lineage>
</organism>
<feature type="region of interest" description="Disordered" evidence="1">
    <location>
        <begin position="1"/>
        <end position="31"/>
    </location>
</feature>
<dbReference type="AlphaFoldDB" id="A0A9D4F4P8"/>
<keyword evidence="3" id="KW-1185">Reference proteome</keyword>
<protein>
    <submittedName>
        <fullName evidence="2">Uncharacterized protein</fullName>
    </submittedName>
</protein>
<evidence type="ECO:0000313" key="3">
    <source>
        <dbReference type="Proteomes" id="UP000828390"/>
    </source>
</evidence>
<evidence type="ECO:0000313" key="2">
    <source>
        <dbReference type="EMBL" id="KAH3790933.1"/>
    </source>
</evidence>
<dbReference type="Proteomes" id="UP000828390">
    <property type="component" value="Unassembled WGS sequence"/>
</dbReference>
<dbReference type="EMBL" id="JAIWYP010000008">
    <property type="protein sequence ID" value="KAH3790933.1"/>
    <property type="molecule type" value="Genomic_DNA"/>
</dbReference>